<keyword evidence="2" id="KW-1133">Transmembrane helix</keyword>
<evidence type="ECO:0000256" key="1">
    <source>
        <dbReference type="SAM" id="MobiDB-lite"/>
    </source>
</evidence>
<feature type="region of interest" description="Disordered" evidence="1">
    <location>
        <begin position="94"/>
        <end position="119"/>
    </location>
</feature>
<evidence type="ECO:0000256" key="2">
    <source>
        <dbReference type="SAM" id="Phobius"/>
    </source>
</evidence>
<evidence type="ECO:0000313" key="4">
    <source>
        <dbReference type="Proteomes" id="UP000681341"/>
    </source>
</evidence>
<dbReference type="Proteomes" id="UP000681341">
    <property type="component" value="Unassembled WGS sequence"/>
</dbReference>
<keyword evidence="2" id="KW-0812">Transmembrane</keyword>
<gene>
    <name evidence="3" type="ORF">J5V16_19365</name>
</gene>
<dbReference type="RefSeq" id="WP_208498616.1">
    <property type="nucleotide sequence ID" value="NZ_JAGFNP010000012.1"/>
</dbReference>
<dbReference type="EMBL" id="JAGFNP010000012">
    <property type="protein sequence ID" value="MBO3734994.1"/>
    <property type="molecule type" value="Genomic_DNA"/>
</dbReference>
<proteinExistence type="predicted"/>
<reference evidence="3 4" key="1">
    <citation type="submission" date="2021-03" db="EMBL/GenBank/DDBJ databases">
        <title>Glycomyces sp. nov., a novel actinomycete isolated from soil.</title>
        <authorList>
            <person name="Yang X."/>
            <person name="Xu X."/>
        </authorList>
    </citation>
    <scope>NUCLEOTIDE SEQUENCE [LARGE SCALE GENOMIC DNA]</scope>
    <source>
        <strain evidence="3 4">NEAU-S30</strain>
    </source>
</reference>
<feature type="transmembrane region" description="Helical" evidence="2">
    <location>
        <begin position="66"/>
        <end position="87"/>
    </location>
</feature>
<protein>
    <recommendedName>
        <fullName evidence="5">ABC transporter permease</fullName>
    </recommendedName>
</protein>
<comment type="caution">
    <text evidence="3">The sequence shown here is derived from an EMBL/GenBank/DDBJ whole genome shotgun (WGS) entry which is preliminary data.</text>
</comment>
<keyword evidence="4" id="KW-1185">Reference proteome</keyword>
<name>A0ABS3U898_9ACTN</name>
<feature type="region of interest" description="Disordered" evidence="1">
    <location>
        <begin position="1"/>
        <end position="26"/>
    </location>
</feature>
<evidence type="ECO:0000313" key="3">
    <source>
        <dbReference type="EMBL" id="MBO3734994.1"/>
    </source>
</evidence>
<accession>A0ABS3U898</accession>
<evidence type="ECO:0008006" key="5">
    <source>
        <dbReference type="Google" id="ProtNLM"/>
    </source>
</evidence>
<keyword evidence="2" id="KW-0472">Membrane</keyword>
<feature type="compositionally biased region" description="Basic and acidic residues" evidence="1">
    <location>
        <begin position="94"/>
        <end position="106"/>
    </location>
</feature>
<organism evidence="3 4">
    <name type="scientific">Glycomyces niveus</name>
    <dbReference type="NCBI Taxonomy" id="2820287"/>
    <lineage>
        <taxon>Bacteria</taxon>
        <taxon>Bacillati</taxon>
        <taxon>Actinomycetota</taxon>
        <taxon>Actinomycetes</taxon>
        <taxon>Glycomycetales</taxon>
        <taxon>Glycomycetaceae</taxon>
        <taxon>Glycomyces</taxon>
    </lineage>
</organism>
<sequence length="119" mass="12852">MGRVTSEATDVPARSAEPGTDLAPMAMRRTGQSERYVLQAAALRRRQLRAAVLYGSARSWRQRQPLWPAALIGVIAVALVVAAFAVANAFEKQKQRDAEAEAERNARSAPPAAVLVETP</sequence>